<protein>
    <submittedName>
        <fullName evidence="1">Uncharacterized protein</fullName>
    </submittedName>
</protein>
<proteinExistence type="predicted"/>
<dbReference type="RefSeq" id="WP_103202067.1">
    <property type="nucleotide sequence ID" value="NZ_CVTD020000010.1"/>
</dbReference>
<accession>A0A0H5SES8</accession>
<reference evidence="1 2" key="1">
    <citation type="submission" date="2015-06" db="EMBL/GenBank/DDBJ databases">
        <authorList>
            <person name="Wibberg Daniel"/>
        </authorList>
    </citation>
    <scope>NUCLEOTIDE SEQUENCE [LARGE SCALE GENOMIC DNA]</scope>
    <source>
        <strain evidence="1 2">T3/55T</strain>
    </source>
</reference>
<gene>
    <name evidence="1" type="ORF">HHT355_0726</name>
</gene>
<keyword evidence="2" id="KW-1185">Reference proteome</keyword>
<evidence type="ECO:0000313" key="1">
    <source>
        <dbReference type="EMBL" id="CRZ33929.1"/>
    </source>
</evidence>
<name>A0A0H5SES8_HERHM</name>
<dbReference type="AlphaFoldDB" id="A0A0H5SES8"/>
<evidence type="ECO:0000313" key="2">
    <source>
        <dbReference type="Proteomes" id="UP000236497"/>
    </source>
</evidence>
<dbReference type="OrthoDB" id="1689703at2"/>
<organism evidence="1 2">
    <name type="scientific">Herbinix hemicellulosilytica</name>
    <dbReference type="NCBI Taxonomy" id="1564487"/>
    <lineage>
        <taxon>Bacteria</taxon>
        <taxon>Bacillati</taxon>
        <taxon>Bacillota</taxon>
        <taxon>Clostridia</taxon>
        <taxon>Lachnospirales</taxon>
        <taxon>Lachnospiraceae</taxon>
        <taxon>Herbinix</taxon>
    </lineage>
</organism>
<sequence length="61" mass="7317">MTDYEIRILEARDFFNLYKPEWSNALCEERRQLDVLGVGDYDKDKLGDSGNDVEIRKFWRS</sequence>
<dbReference type="Proteomes" id="UP000236497">
    <property type="component" value="Unassembled WGS sequence"/>
</dbReference>
<dbReference type="EMBL" id="CVTD020000010">
    <property type="protein sequence ID" value="CRZ33929.1"/>
    <property type="molecule type" value="Genomic_DNA"/>
</dbReference>